<dbReference type="InterPro" id="IPR003410">
    <property type="entry name" value="HYR_dom"/>
</dbReference>
<dbReference type="EMBL" id="CP022387">
    <property type="protein sequence ID" value="ATA90116.1"/>
    <property type="molecule type" value="Genomic_DNA"/>
</dbReference>
<evidence type="ECO:0000259" key="3">
    <source>
        <dbReference type="PROSITE" id="PS50825"/>
    </source>
</evidence>
<sequence>MMRRIFLILAFFVVSQWVAGQCYDINGFNVTSVESVCLANGQVSVQLPAASAGCTASLTVELKLPSGSTGGLKHNVALGETITFDDLASGDYSVLLHDPSGASSSPKKINVAGTFVKLNINGLELCGATMSRTDTTSPAFSQEDGTIRFTIVGGTGVGTDFQVSLEDENGNILVPVRNITRPNASANFTYTLEKESPTDRIPSGIKAFLVVKNVVPSNIRNCEEDIKKVEINTPPAIYLPGSYNIAWGPIALRAEDDCKYSFGINIRRADGQTVHHNGGCRSNDILHYFRATGRAKIEVINSSDPSRVGNVDNLDYHSTNPSRGFNGWGYRTYPVYLEGDELLITIDDGLGTVLQRRFKLDVTPQGGFALSNSSSESGACEPYLRIKTSFGNSGTKYFTDLLSGGTFPITGYQWANAYTRQNWTAGKFKYEVEKEISTGTYSKVTHTEPDYDIVDVTPHGAGTYRVRVVSGAGCPVQEQIIRNVNYLSTNRFEKAFGSIQRNRGIYNGTVSFRMPMPTDFYYIHPSDPPGTSSKAKLTITRADGQSSVSFLTSLFFEEPVDKTINFPIEIPLIPGTINPNGVDFVGLGDFPPGEYIFKLEDACDSATRTIQFADIEAMSFGTGNNAPSYRVIKKCDTNEITYTLGNVAPNRDWIHVYLQRRNALGNWDIVNTRNFAPEGTFSNLTAGIYRLVTSNYYYMTMVGTPSPLEFVWTLLPPFANFPLTGLRTPDNLYVLQEVRGYSPDIEIKPRNFQPYVSSISCGTTDGSGMVLIDLSLSDLADEDVTYILYKEEVGGIKTAVASETLSSTVKTHSFQNLDNGRYTVEIKNTCFDYVTQPVEVNSDAVFQLGVDSSQNICPGDMATMKVNVSPALFDIEWFRINPNTGTKEGPLGIGQKIFTETVHTQTTYEVTVKLKNHFGCDSTSGSTQTTTITIIDDRDAPQITTFPDNQIHTIPAGLCTVSNITWQEPTYTDICPNTVTVSSTHTQPLELTVGVHSVVYTFTDALGNTASRTLVITINEPKLESSLTDKYTDGGANELTELTADQLFYYEVSYQNIGQEIISKAELTVQLPSNSNVEPSAVHSVDVSGAGAGTIPVYNPTNKSYTFTIPNYPSTGGKVRIPLQLTGGQEEAAKPCMNFLGFKSVIKYEGGGAACLRNDTKTVSSTIEINTSDNRKEAIFCTVTPLEAQPLFTGYQWFRGNTKLIEETNRTFTPTVSDIYTVEKYILCGTKTVTSFEIFDFKIPVEIKDITVVRDKVNCVDKGQLRIDTTVEGLAPYRYMARLSTEPFPTEADFTTPNPTDVVTNFGDNILDLPIGTYKVYVLDSNSKGCIKEYTQKTFTISQALEPSIDNIEVDVCNPSNGKYNVNVNITFGEPTLSHYYVLDGATPIQINVTPFTIPELSPGIHTITVVDSDNCGDTRTVTVNAPVTLGAASVTRELSCKNPTAAQITLADISGGTGIYTYELVQVIDRATNSYTTVSSSTVTIPSNTSTSVTVDVSVVGEYEFRVRDSQMVSCTTPKISNPVIVEAAKLPEIDAQQTKITPESCYKQAEGSIELVATSASLEPIDFKIIQMKDLTTGIVTPTVITPASSSANTAKFTNLSGTIAGIEYTIELTGNNGCKRQIQEIVKLNPPILANNALSTTQLSCVTNSNLEAVISFDANQISGGVPPYTWEFFNKTTGTSAGGNNQSTISVTDVNGGTFYVEVRDSAGCATNTNEVTINPSFSLSNVAVTVANPITCLVNEQISVNVTATPNYIPGTELRFTAKRLSDNFTVSETYSSTTATNSVSYTFTGLLPAGDYEITVENLVTNCNTKGTHQVGDLTDKFEINKSNERQPSCYQENDGRITLTFVDKKPTVGGNKATEGFTYTITHQTTNQTVTGVVPVGESVVEVLNLTGGDYRIDAISTANGCSVGTLFTIPQAASEIVVKATPVTPQVSCETNKGDISVEIVSGGKAPYSVTLSSATENVTQTIQDKLVVFKGLSAGVYTIALTDDWGCSTYTGTQTVELKAPEAVVASVTTTNASCNGQNDGRIVVTNVSGGSGSNIFTYELENGTDPKITQASNIFENLKAGAYVVTVVDNMGCKTVTNTAITEPTLIETKIDVTASDRIVCYGDADGYVKIKAKGGTQPYSIDIYTKESNSRVTPVSYVTPNPPNPALAPEVEITTDSILKSGVYYAKVTDATGCSVVTSEFTIEEFPDIQPKEVYQDKTCNSNGLYDPIAVRFASAVDANNTFYILNGTRGSFSSVEGNYGFIDNYDRTVAIQTLTIEYVKSHSDGQQLGKCTSSVSTVTVEEIKALTATEVINNGLNTIEVKAEGGVAPYRYSFNNQDQGDNPVYIVKESDPRYVDPLTNEVSREISVEVTDALGCTYTLTIRKVFYDIVTPNFFTPDGDGINDRWKPKNIENYPKSRTYIFDRNGRTMTILTPVDSWDGMYEGKHMPSGDYWYILELNKAKDNRKFYGNFTLYR</sequence>
<dbReference type="InterPro" id="IPR002126">
    <property type="entry name" value="Cadherin-like_dom"/>
</dbReference>
<feature type="domain" description="HYR" evidence="3">
    <location>
        <begin position="936"/>
        <end position="1020"/>
    </location>
</feature>
<dbReference type="OrthoDB" id="9765926at2"/>
<dbReference type="InterPro" id="IPR026341">
    <property type="entry name" value="T9SS_type_B"/>
</dbReference>
<proteinExistence type="predicted"/>
<dbReference type="NCBIfam" id="TIGR04131">
    <property type="entry name" value="Bac_Flav_CTERM"/>
    <property type="match status" value="1"/>
</dbReference>
<dbReference type="KEGG" id="csto:CGC58_10515"/>
<dbReference type="Pfam" id="PF13585">
    <property type="entry name" value="CHU_C"/>
    <property type="match status" value="1"/>
</dbReference>
<evidence type="ECO:0000313" key="5">
    <source>
        <dbReference type="Proteomes" id="UP000217348"/>
    </source>
</evidence>
<reference evidence="5" key="1">
    <citation type="submission" date="2017-06" db="EMBL/GenBank/DDBJ databases">
        <title>Capnocytophaga spp. assemblies.</title>
        <authorList>
            <person name="Gulvik C.A."/>
        </authorList>
    </citation>
    <scope>NUCLEOTIDE SEQUENCE [LARGE SCALE GENOMIC DNA]</scope>
    <source>
        <strain evidence="5">H2177</strain>
    </source>
</reference>
<accession>A0A250G1K4</accession>
<dbReference type="InterPro" id="IPR025667">
    <property type="entry name" value="SprB_repeat"/>
</dbReference>
<dbReference type="Pfam" id="PF02494">
    <property type="entry name" value="HYR"/>
    <property type="match status" value="1"/>
</dbReference>
<evidence type="ECO:0000313" key="4">
    <source>
        <dbReference type="EMBL" id="ATA90116.1"/>
    </source>
</evidence>
<evidence type="ECO:0000259" key="2">
    <source>
        <dbReference type="PROSITE" id="PS50268"/>
    </source>
</evidence>
<dbReference type="RefSeq" id="WP_095896664.1">
    <property type="nucleotide sequence ID" value="NZ_CP022387.1"/>
</dbReference>
<keyword evidence="1" id="KW-0677">Repeat</keyword>
<dbReference type="GO" id="GO:0016020">
    <property type="term" value="C:membrane"/>
    <property type="evidence" value="ECO:0007669"/>
    <property type="project" value="InterPro"/>
</dbReference>
<dbReference type="PROSITE" id="PS50268">
    <property type="entry name" value="CADHERIN_2"/>
    <property type="match status" value="1"/>
</dbReference>
<evidence type="ECO:0008006" key="6">
    <source>
        <dbReference type="Google" id="ProtNLM"/>
    </source>
</evidence>
<protein>
    <recommendedName>
        <fullName evidence="6">HYR domain-containing protein</fullName>
    </recommendedName>
</protein>
<organism evidence="4 5">
    <name type="scientific">Capnocytophaga stomatis</name>
    <dbReference type="NCBI Taxonomy" id="1848904"/>
    <lineage>
        <taxon>Bacteria</taxon>
        <taxon>Pseudomonadati</taxon>
        <taxon>Bacteroidota</taxon>
        <taxon>Flavobacteriia</taxon>
        <taxon>Flavobacteriales</taxon>
        <taxon>Flavobacteriaceae</taxon>
        <taxon>Capnocytophaga</taxon>
    </lineage>
</organism>
<dbReference type="PROSITE" id="PS50825">
    <property type="entry name" value="HYR"/>
    <property type="match status" value="1"/>
</dbReference>
<name>A0A250G1K4_9FLAO</name>
<dbReference type="Proteomes" id="UP000217348">
    <property type="component" value="Chromosome"/>
</dbReference>
<dbReference type="GO" id="GO:0005509">
    <property type="term" value="F:calcium ion binding"/>
    <property type="evidence" value="ECO:0007669"/>
    <property type="project" value="InterPro"/>
</dbReference>
<gene>
    <name evidence="4" type="ORF">CGC58_10515</name>
</gene>
<dbReference type="Pfam" id="PF13573">
    <property type="entry name" value="SprB"/>
    <property type="match status" value="2"/>
</dbReference>
<dbReference type="GO" id="GO:0007156">
    <property type="term" value="P:homophilic cell adhesion via plasma membrane adhesion molecules"/>
    <property type="evidence" value="ECO:0007669"/>
    <property type="project" value="InterPro"/>
</dbReference>
<evidence type="ECO:0000256" key="1">
    <source>
        <dbReference type="ARBA" id="ARBA00022737"/>
    </source>
</evidence>
<feature type="domain" description="Cadherin" evidence="2">
    <location>
        <begin position="878"/>
        <end position="943"/>
    </location>
</feature>